<name>A0AAV9TXU1_9PEZI</name>
<feature type="compositionally biased region" description="Basic and acidic residues" evidence="1">
    <location>
        <begin position="57"/>
        <end position="76"/>
    </location>
</feature>
<comment type="caution">
    <text evidence="2">The sequence shown here is derived from an EMBL/GenBank/DDBJ whole genome shotgun (WGS) entry which is preliminary data.</text>
</comment>
<evidence type="ECO:0000313" key="3">
    <source>
        <dbReference type="Proteomes" id="UP001375240"/>
    </source>
</evidence>
<keyword evidence="3" id="KW-1185">Reference proteome</keyword>
<reference evidence="2 3" key="1">
    <citation type="submission" date="2019-10" db="EMBL/GenBank/DDBJ databases">
        <authorList>
            <person name="Palmer J.M."/>
        </authorList>
    </citation>
    <scope>NUCLEOTIDE SEQUENCE [LARGE SCALE GENOMIC DNA]</scope>
    <source>
        <strain evidence="2 3">TWF696</strain>
    </source>
</reference>
<gene>
    <name evidence="2" type="ORF">TWF696_003185</name>
</gene>
<dbReference type="Proteomes" id="UP001375240">
    <property type="component" value="Unassembled WGS sequence"/>
</dbReference>
<feature type="region of interest" description="Disordered" evidence="1">
    <location>
        <begin position="25"/>
        <end position="76"/>
    </location>
</feature>
<dbReference type="AlphaFoldDB" id="A0AAV9TXU1"/>
<sequence length="76" mass="8540">MGIGREAGIQKFGVDVIPKPEIKMGRLRNESKSTPPRASDKQRRGFKTLSVQLQALRNERTSEQKGRPEGVRVHTV</sequence>
<proteinExistence type="predicted"/>
<protein>
    <submittedName>
        <fullName evidence="2">Uncharacterized protein</fullName>
    </submittedName>
</protein>
<organism evidence="2 3">
    <name type="scientific">Orbilia brochopaga</name>
    <dbReference type="NCBI Taxonomy" id="3140254"/>
    <lineage>
        <taxon>Eukaryota</taxon>
        <taxon>Fungi</taxon>
        <taxon>Dikarya</taxon>
        <taxon>Ascomycota</taxon>
        <taxon>Pezizomycotina</taxon>
        <taxon>Orbiliomycetes</taxon>
        <taxon>Orbiliales</taxon>
        <taxon>Orbiliaceae</taxon>
        <taxon>Orbilia</taxon>
    </lineage>
</organism>
<dbReference type="EMBL" id="JAVHNQ010000016">
    <property type="protein sequence ID" value="KAK6331115.1"/>
    <property type="molecule type" value="Genomic_DNA"/>
</dbReference>
<evidence type="ECO:0000313" key="2">
    <source>
        <dbReference type="EMBL" id="KAK6331115.1"/>
    </source>
</evidence>
<evidence type="ECO:0000256" key="1">
    <source>
        <dbReference type="SAM" id="MobiDB-lite"/>
    </source>
</evidence>
<accession>A0AAV9TXU1</accession>